<evidence type="ECO:0000313" key="2">
    <source>
        <dbReference type="EMBL" id="TPI02379.1"/>
    </source>
</evidence>
<dbReference type="EMBL" id="VFSY01000020">
    <property type="protein sequence ID" value="TPI02379.1"/>
    <property type="molecule type" value="Genomic_DNA"/>
</dbReference>
<dbReference type="Proteomes" id="UP000317904">
    <property type="component" value="Unassembled WGS sequence"/>
</dbReference>
<proteinExistence type="predicted"/>
<sequence length="240" mass="28496">MKKIFKLKDKMKNLKSPKNNKIQIAFIGPGCCGKSTIIEDLMPLLNKYNFRIFDEKIVLDQNFQEYMEKMSNLSAYEMQKAIFDFRKSQITEMQHYQNSLVDRHLIDDFLYPKALYEAGVLSEEKWALWQKINEPKYWEFLKNTRKADLVILVWSDFENIQHWKKKAAAEGNKRREAEANEANDLFFKTVNDYYMQKDSILYTALDAFAKNYIIVNNEPGKIDECKKQIREALKNLFNLV</sequence>
<dbReference type="AlphaFoldDB" id="A0A502M983"/>
<dbReference type="Gene3D" id="3.40.50.300">
    <property type="entry name" value="P-loop containing nucleotide triphosphate hydrolases"/>
    <property type="match status" value="1"/>
</dbReference>
<dbReference type="SUPFAM" id="SSF52540">
    <property type="entry name" value="P-loop containing nucleoside triphosphate hydrolases"/>
    <property type="match status" value="1"/>
</dbReference>
<reference evidence="2 3" key="1">
    <citation type="submission" date="2019-06" db="EMBL/GenBank/DDBJ databases">
        <title>A comparative genomics study of ostrich specific Mycoplasmas.</title>
        <authorList>
            <person name="Botes A."/>
            <person name="Nel T."/>
        </authorList>
    </citation>
    <scope>NUCLEOTIDE SEQUENCE [LARGE SCALE GENOMIC DNA]</scope>
    <source>
        <strain evidence="2 3">Ms01</strain>
    </source>
</reference>
<name>A0A502M983_9MOLU</name>
<dbReference type="InterPro" id="IPR027417">
    <property type="entry name" value="P-loop_NTPase"/>
</dbReference>
<evidence type="ECO:0000259" key="1">
    <source>
        <dbReference type="Pfam" id="PF13521"/>
    </source>
</evidence>
<evidence type="ECO:0000313" key="3">
    <source>
        <dbReference type="Proteomes" id="UP000317904"/>
    </source>
</evidence>
<dbReference type="Pfam" id="PF13521">
    <property type="entry name" value="AAA_28"/>
    <property type="match status" value="1"/>
</dbReference>
<dbReference type="InterPro" id="IPR038727">
    <property type="entry name" value="NadR/Ttd14_AAA_dom"/>
</dbReference>
<protein>
    <recommendedName>
        <fullName evidence="1">NadR/Ttd14 AAA domain-containing protein</fullName>
    </recommendedName>
</protein>
<dbReference type="RefSeq" id="WP_140700949.1">
    <property type="nucleotide sequence ID" value="NZ_VFSY01000020.1"/>
</dbReference>
<organism evidence="2 3">
    <name type="scientific">Mycoplasma struthionis</name>
    <dbReference type="NCBI Taxonomy" id="538220"/>
    <lineage>
        <taxon>Bacteria</taxon>
        <taxon>Bacillati</taxon>
        <taxon>Mycoplasmatota</taxon>
        <taxon>Mollicutes</taxon>
        <taxon>Mycoplasmataceae</taxon>
        <taxon>Mycoplasma</taxon>
    </lineage>
</organism>
<feature type="domain" description="NadR/Ttd14 AAA" evidence="1">
    <location>
        <begin position="24"/>
        <end position="162"/>
    </location>
</feature>
<gene>
    <name evidence="2" type="ORF">FJM01_00835</name>
</gene>
<accession>A0A502M983</accession>
<comment type="caution">
    <text evidence="2">The sequence shown here is derived from an EMBL/GenBank/DDBJ whole genome shotgun (WGS) entry which is preliminary data.</text>
</comment>